<comment type="caution">
    <text evidence="3">The sequence shown here is derived from an EMBL/GenBank/DDBJ whole genome shotgun (WGS) entry which is preliminary data.</text>
</comment>
<keyword evidence="1" id="KW-0472">Membrane</keyword>
<dbReference type="Proteomes" id="UP000700596">
    <property type="component" value="Unassembled WGS sequence"/>
</dbReference>
<gene>
    <name evidence="3" type="ORF">B0J11DRAFT_607868</name>
</gene>
<keyword evidence="1" id="KW-0812">Transmembrane</keyword>
<proteinExistence type="predicted"/>
<feature type="transmembrane region" description="Helical" evidence="1">
    <location>
        <begin position="185"/>
        <end position="210"/>
    </location>
</feature>
<evidence type="ECO:0000313" key="4">
    <source>
        <dbReference type="Proteomes" id="UP000700596"/>
    </source>
</evidence>
<keyword evidence="2" id="KW-0732">Signal</keyword>
<keyword evidence="4" id="KW-1185">Reference proteome</keyword>
<keyword evidence="1" id="KW-1133">Transmembrane helix</keyword>
<dbReference type="EMBL" id="JAGMWT010000009">
    <property type="protein sequence ID" value="KAH7122490.1"/>
    <property type="molecule type" value="Genomic_DNA"/>
</dbReference>
<evidence type="ECO:0000256" key="2">
    <source>
        <dbReference type="SAM" id="SignalP"/>
    </source>
</evidence>
<reference evidence="3" key="1">
    <citation type="journal article" date="2021" name="Nat. Commun.">
        <title>Genetic determinants of endophytism in the Arabidopsis root mycobiome.</title>
        <authorList>
            <person name="Mesny F."/>
            <person name="Miyauchi S."/>
            <person name="Thiergart T."/>
            <person name="Pickel B."/>
            <person name="Atanasova L."/>
            <person name="Karlsson M."/>
            <person name="Huettel B."/>
            <person name="Barry K.W."/>
            <person name="Haridas S."/>
            <person name="Chen C."/>
            <person name="Bauer D."/>
            <person name="Andreopoulos W."/>
            <person name="Pangilinan J."/>
            <person name="LaButti K."/>
            <person name="Riley R."/>
            <person name="Lipzen A."/>
            <person name="Clum A."/>
            <person name="Drula E."/>
            <person name="Henrissat B."/>
            <person name="Kohler A."/>
            <person name="Grigoriev I.V."/>
            <person name="Martin F.M."/>
            <person name="Hacquard S."/>
        </authorList>
    </citation>
    <scope>NUCLEOTIDE SEQUENCE</scope>
    <source>
        <strain evidence="3">MPI-CAGE-CH-0243</strain>
    </source>
</reference>
<sequence length="302" mass="33998">MPLSLPLSPFIFTMITTSLLFFLLLAVSANPIHSGFTSGCQIIEFNYYPGQLYLYFADPKAPDVTFSISTRWKEFYPGALRTALYREGFVNTTVPKDLDELCGWQTYENVWVRGIRHGQLTYKITNATIHHGQSEGSVRHLEKKTTTVLYNRSVDMRNTTLNSEAKKSAERAVRILRTTVPTRDLLILICTFTLGPLALLTIITIPIIYFNRRKSRANKMTKVPAIGIELSSLSVNTTQSNSEPPPVYYDTYIGKGIDTPDVVDFPPTPLSPWSRYDSAFSTLSQHNDRGFGRKSGCNKSGY</sequence>
<accession>A0A9P9DKQ5</accession>
<evidence type="ECO:0000256" key="1">
    <source>
        <dbReference type="SAM" id="Phobius"/>
    </source>
</evidence>
<protein>
    <submittedName>
        <fullName evidence="3">Uncharacterized protein</fullName>
    </submittedName>
</protein>
<feature type="chain" id="PRO_5040276194" evidence="2">
    <location>
        <begin position="30"/>
        <end position="302"/>
    </location>
</feature>
<organism evidence="3 4">
    <name type="scientific">Dendryphion nanum</name>
    <dbReference type="NCBI Taxonomy" id="256645"/>
    <lineage>
        <taxon>Eukaryota</taxon>
        <taxon>Fungi</taxon>
        <taxon>Dikarya</taxon>
        <taxon>Ascomycota</taxon>
        <taxon>Pezizomycotina</taxon>
        <taxon>Dothideomycetes</taxon>
        <taxon>Pleosporomycetidae</taxon>
        <taxon>Pleosporales</taxon>
        <taxon>Torulaceae</taxon>
        <taxon>Dendryphion</taxon>
    </lineage>
</organism>
<feature type="signal peptide" evidence="2">
    <location>
        <begin position="1"/>
        <end position="29"/>
    </location>
</feature>
<dbReference type="AlphaFoldDB" id="A0A9P9DKQ5"/>
<evidence type="ECO:0000313" key="3">
    <source>
        <dbReference type="EMBL" id="KAH7122490.1"/>
    </source>
</evidence>
<name>A0A9P9DKQ5_9PLEO</name>